<dbReference type="Proteomes" id="UP000305095">
    <property type="component" value="Unassembled WGS sequence"/>
</dbReference>
<evidence type="ECO:0000313" key="1">
    <source>
        <dbReference type="EMBL" id="TKV74044.1"/>
    </source>
</evidence>
<organism evidence="1 2">
    <name type="scientific">Bradyrhizobium elkanii</name>
    <dbReference type="NCBI Taxonomy" id="29448"/>
    <lineage>
        <taxon>Bacteria</taxon>
        <taxon>Pseudomonadati</taxon>
        <taxon>Pseudomonadota</taxon>
        <taxon>Alphaproteobacteria</taxon>
        <taxon>Hyphomicrobiales</taxon>
        <taxon>Nitrobacteraceae</taxon>
        <taxon>Bradyrhizobium</taxon>
    </lineage>
</organism>
<proteinExistence type="predicted"/>
<reference evidence="1 2" key="1">
    <citation type="submission" date="2019-05" db="EMBL/GenBank/DDBJ databases">
        <title>Draft Genome of Bradyrhizobium elkanii strain SEMIA 938, Used in Commercial Inoculants for Lupinus spp. in Brazil.</title>
        <authorList>
            <person name="Hungria M."/>
            <person name="Delamuta J.R.M."/>
            <person name="Ribeiro R.A."/>
            <person name="Nogueira M.A."/>
        </authorList>
    </citation>
    <scope>NUCLEOTIDE SEQUENCE [LARGE SCALE GENOMIC DNA]</scope>
    <source>
        <strain evidence="1 2">Semia 938</strain>
    </source>
</reference>
<dbReference type="AlphaFoldDB" id="A0A4U6RHZ1"/>
<comment type="caution">
    <text evidence="1">The sequence shown here is derived from an EMBL/GenBank/DDBJ whole genome shotgun (WGS) entry which is preliminary data.</text>
</comment>
<dbReference type="EMBL" id="SZZP01000028">
    <property type="protein sequence ID" value="TKV74044.1"/>
    <property type="molecule type" value="Genomic_DNA"/>
</dbReference>
<dbReference type="Gene3D" id="3.90.1150.10">
    <property type="entry name" value="Aspartate Aminotransferase, domain 1"/>
    <property type="match status" value="1"/>
</dbReference>
<protein>
    <submittedName>
        <fullName evidence="1">Uncharacterized protein</fullName>
    </submittedName>
</protein>
<dbReference type="Gene3D" id="3.40.640.10">
    <property type="entry name" value="Type I PLP-dependent aspartate aminotransferase-like (Major domain)"/>
    <property type="match status" value="1"/>
</dbReference>
<dbReference type="InterPro" id="IPR015422">
    <property type="entry name" value="PyrdxlP-dep_Trfase_small"/>
</dbReference>
<dbReference type="InterPro" id="IPR015421">
    <property type="entry name" value="PyrdxlP-dep_Trfase_major"/>
</dbReference>
<gene>
    <name evidence="1" type="ORF">FDV58_34135</name>
</gene>
<dbReference type="SUPFAM" id="SSF53383">
    <property type="entry name" value="PLP-dependent transferases"/>
    <property type="match status" value="1"/>
</dbReference>
<evidence type="ECO:0000313" key="2">
    <source>
        <dbReference type="Proteomes" id="UP000305095"/>
    </source>
</evidence>
<name>A0A4U6RHZ1_BRAEL</name>
<accession>A0A4U6RHZ1</accession>
<dbReference type="InterPro" id="IPR015424">
    <property type="entry name" value="PyrdxlP-dep_Trfase"/>
</dbReference>
<sequence length="132" mass="14491">MFLVAERLDVSHLSKTRTTMVRAELLRGHDTDVITIRQDISDFDTPAAVRESCIGTMRDGRSKYPLAAGINPQREAIRKRLNRDHGPDCGINQITAWCGLLASPRIHVAHASSREDLPRACGRSIAACAALS</sequence>
<dbReference type="RefSeq" id="WP_137483022.1">
    <property type="nucleotide sequence ID" value="NZ_SZZP01000028.1"/>
</dbReference>